<dbReference type="PANTHER" id="PTHR42985:SF40">
    <property type="entry name" value="LD47995P-RELATED"/>
    <property type="match status" value="1"/>
</dbReference>
<evidence type="ECO:0000256" key="7">
    <source>
        <dbReference type="ARBA" id="ARBA00023053"/>
    </source>
</evidence>
<feature type="transmembrane region" description="Helical" evidence="11">
    <location>
        <begin position="763"/>
        <end position="781"/>
    </location>
</feature>
<dbReference type="InterPro" id="IPR015915">
    <property type="entry name" value="Kelch-typ_b-propeller"/>
</dbReference>
<keyword evidence="8" id="KW-0406">Ion transport</keyword>
<dbReference type="RefSeq" id="WP_106593796.1">
    <property type="nucleotide sequence ID" value="NZ_PYAS01000001.1"/>
</dbReference>
<evidence type="ECO:0000256" key="11">
    <source>
        <dbReference type="SAM" id="Phobius"/>
    </source>
</evidence>
<keyword evidence="14" id="KW-1185">Reference proteome</keyword>
<keyword evidence="4" id="KW-1003">Cell membrane</keyword>
<accession>A0A2P8GJL4</accession>
<sequence>MTRFLFFLTIFMQTLVSYAQEAGPSPFVWKDLPALPDAVGFAGAYAGVSNGALIVGGGANFPGNAGPWSTVSKKWYDAVFVLESPSGSWKKVGKLPRAMGYGVSITTPEGVFCIGGADGSRHYSQAFYLHWKNGQVSTTPLPALPVPLAYASGALLSDKIYVAGGTGSPSDTLASSRFWEFDLHQKQWTELPALPGNGRMLAVAGAQDGRFFLFSGAELHYDATTGAVQRNYLKECLAYNPVTKTWKRMADLPHAVVAAPSPAYAAGQSHLLVVGGDDGTLAQRVMELREKHPGFRSDILAYHSITDTWASLGAFREGKAAVTTPLVTWNGQLVIPSGEIQPGIRTPRVITGNPVMGTGTFSGIDWGVVAVYFLLVLGISIYVSRKMSASTDDFFLGGQNIPWWAAGLSIFGSKVSALTFIAIPAKTYATDWVYIFANAMIVAVAPIVIWFFLPYFRKLKITSVYEYLAFRFNKTVKLVGGLTFVIFQVGRLGIVIYLPALVLSTVTGMNLMLCIVLTSLITTAYTISGGIEAVVWTEVMQVGVLLGGAFVSLFFIAHASGGFDALFGQAHDAGKFHMVNTGWAITEPVLWVVLVGNFLTQIVTYTSDQVVVQRYLTTPTEAEARRSIWTNAFLVIPATLIFFLVGTALWVYFKQSPHLLNPMARTDDIFPWFISTQLPAGLRGLVIAGLFAATMSTISSSMNSIATVVTTDFFQHFVPQSNDLQRFRFARYTTLALGAAGIGIAVWLVFMENNSIWDQYLKLIGIFGGCLAGMFVAGIFVPSIHSTGILAGFFLSAVLLYFVQANGWVHFFLYPGVGIFGCLIFGWLVSKAFPRLY</sequence>
<evidence type="ECO:0000256" key="4">
    <source>
        <dbReference type="ARBA" id="ARBA00022475"/>
    </source>
</evidence>
<feature type="transmembrane region" description="Helical" evidence="11">
    <location>
        <begin position="403"/>
        <end position="423"/>
    </location>
</feature>
<dbReference type="InterPro" id="IPR038377">
    <property type="entry name" value="Na/Glc_symporter_sf"/>
</dbReference>
<evidence type="ECO:0000256" key="2">
    <source>
        <dbReference type="ARBA" id="ARBA00006434"/>
    </source>
</evidence>
<gene>
    <name evidence="13" type="ORF">CLV60_101526</name>
</gene>
<dbReference type="GO" id="GO:0005886">
    <property type="term" value="C:plasma membrane"/>
    <property type="evidence" value="ECO:0007669"/>
    <property type="project" value="UniProtKB-SubCell"/>
</dbReference>
<keyword evidence="3" id="KW-0813">Transport</keyword>
<feature type="transmembrane region" description="Helical" evidence="11">
    <location>
        <begin position="628"/>
        <end position="652"/>
    </location>
</feature>
<feature type="transmembrane region" description="Helical" evidence="11">
    <location>
        <begin position="729"/>
        <end position="751"/>
    </location>
</feature>
<feature type="transmembrane region" description="Helical" evidence="11">
    <location>
        <begin position="435"/>
        <end position="456"/>
    </location>
</feature>
<dbReference type="GO" id="GO:0006814">
    <property type="term" value="P:sodium ion transport"/>
    <property type="evidence" value="ECO:0007669"/>
    <property type="project" value="UniProtKB-KW"/>
</dbReference>
<dbReference type="InterPro" id="IPR051163">
    <property type="entry name" value="Sodium:Solute_Symporter_SSF"/>
</dbReference>
<keyword evidence="9 11" id="KW-0472">Membrane</keyword>
<evidence type="ECO:0000256" key="9">
    <source>
        <dbReference type="ARBA" id="ARBA00023136"/>
    </source>
</evidence>
<evidence type="ECO:0000256" key="6">
    <source>
        <dbReference type="ARBA" id="ARBA00022989"/>
    </source>
</evidence>
<dbReference type="CDD" id="cd11495">
    <property type="entry name" value="SLC5sbd_NIS-like_u3"/>
    <property type="match status" value="1"/>
</dbReference>
<evidence type="ECO:0000313" key="13">
    <source>
        <dbReference type="EMBL" id="PSL34157.1"/>
    </source>
</evidence>
<evidence type="ECO:0000256" key="8">
    <source>
        <dbReference type="ARBA" id="ARBA00023065"/>
    </source>
</evidence>
<dbReference type="InterPro" id="IPR056734">
    <property type="entry name" value="NANM"/>
</dbReference>
<proteinExistence type="inferred from homology"/>
<keyword evidence="7" id="KW-0915">Sodium</keyword>
<dbReference type="Proteomes" id="UP000241964">
    <property type="component" value="Unassembled WGS sequence"/>
</dbReference>
<keyword evidence="5 11" id="KW-0812">Transmembrane</keyword>
<dbReference type="Pfam" id="PF24996">
    <property type="entry name" value="NANM"/>
    <property type="match status" value="2"/>
</dbReference>
<comment type="subcellular location">
    <subcellularLocation>
        <location evidence="1">Cell membrane</location>
        <topology evidence="1">Multi-pass membrane protein</topology>
    </subcellularLocation>
</comment>
<feature type="transmembrane region" description="Helical" evidence="11">
    <location>
        <begin position="506"/>
        <end position="527"/>
    </location>
</feature>
<feature type="transmembrane region" description="Helical" evidence="11">
    <location>
        <begin position="811"/>
        <end position="829"/>
    </location>
</feature>
<feature type="transmembrane region" description="Helical" evidence="11">
    <location>
        <begin position="476"/>
        <end position="500"/>
    </location>
</feature>
<dbReference type="Gene3D" id="1.20.1730.10">
    <property type="entry name" value="Sodium/glucose cotransporter"/>
    <property type="match status" value="1"/>
</dbReference>
<feature type="chain" id="PRO_5015166047" evidence="12">
    <location>
        <begin position="20"/>
        <end position="837"/>
    </location>
</feature>
<feature type="transmembrane region" description="Helical" evidence="11">
    <location>
        <begin position="788"/>
        <end position="805"/>
    </location>
</feature>
<dbReference type="PANTHER" id="PTHR42985">
    <property type="entry name" value="SODIUM-COUPLED MONOCARBOXYLATE TRANSPORTER"/>
    <property type="match status" value="1"/>
</dbReference>
<feature type="signal peptide" evidence="12">
    <location>
        <begin position="1"/>
        <end position="19"/>
    </location>
</feature>
<dbReference type="AlphaFoldDB" id="A0A2P8GJL4"/>
<feature type="transmembrane region" description="Helical" evidence="11">
    <location>
        <begin position="539"/>
        <end position="557"/>
    </location>
</feature>
<evidence type="ECO:0000313" key="14">
    <source>
        <dbReference type="Proteomes" id="UP000241964"/>
    </source>
</evidence>
<comment type="similarity">
    <text evidence="2">Belongs to the sodium:solute symporter (SSF) (TC 2.A.21) family.</text>
</comment>
<dbReference type="SUPFAM" id="SSF117281">
    <property type="entry name" value="Kelch motif"/>
    <property type="match status" value="1"/>
</dbReference>
<feature type="transmembrane region" description="Helical" evidence="11">
    <location>
        <begin position="363"/>
        <end position="383"/>
    </location>
</feature>
<dbReference type="InterPro" id="IPR001734">
    <property type="entry name" value="Na/solute_symporter"/>
</dbReference>
<evidence type="ECO:0000256" key="12">
    <source>
        <dbReference type="SAM" id="SignalP"/>
    </source>
</evidence>
<dbReference type="GO" id="GO:0015293">
    <property type="term" value="F:symporter activity"/>
    <property type="evidence" value="ECO:0007669"/>
    <property type="project" value="TreeGrafter"/>
</dbReference>
<dbReference type="NCBIfam" id="TIGR00813">
    <property type="entry name" value="sss"/>
    <property type="match status" value="1"/>
</dbReference>
<evidence type="ECO:0000256" key="5">
    <source>
        <dbReference type="ARBA" id="ARBA00022692"/>
    </source>
</evidence>
<evidence type="ECO:0000256" key="3">
    <source>
        <dbReference type="ARBA" id="ARBA00022448"/>
    </source>
</evidence>
<keyword evidence="6 11" id="KW-1133">Transmembrane helix</keyword>
<comment type="caution">
    <text evidence="13">The sequence shown here is derived from an EMBL/GenBank/DDBJ whole genome shotgun (WGS) entry which is preliminary data.</text>
</comment>
<evidence type="ECO:0000256" key="10">
    <source>
        <dbReference type="ARBA" id="ARBA00023201"/>
    </source>
</evidence>
<protein>
    <submittedName>
        <fullName evidence="13">SSS family transporter</fullName>
    </submittedName>
</protein>
<dbReference type="Gene3D" id="2.120.10.80">
    <property type="entry name" value="Kelch-type beta propeller"/>
    <property type="match status" value="1"/>
</dbReference>
<organism evidence="13 14">
    <name type="scientific">Dyadobacter jiangsuensis</name>
    <dbReference type="NCBI Taxonomy" id="1591085"/>
    <lineage>
        <taxon>Bacteria</taxon>
        <taxon>Pseudomonadati</taxon>
        <taxon>Bacteroidota</taxon>
        <taxon>Cytophagia</taxon>
        <taxon>Cytophagales</taxon>
        <taxon>Spirosomataceae</taxon>
        <taxon>Dyadobacter</taxon>
    </lineage>
</organism>
<feature type="transmembrane region" description="Helical" evidence="11">
    <location>
        <begin position="588"/>
        <end position="607"/>
    </location>
</feature>
<dbReference type="EMBL" id="PYAS01000001">
    <property type="protein sequence ID" value="PSL34157.1"/>
    <property type="molecule type" value="Genomic_DNA"/>
</dbReference>
<dbReference type="OrthoDB" id="9803597at2"/>
<evidence type="ECO:0000256" key="1">
    <source>
        <dbReference type="ARBA" id="ARBA00004651"/>
    </source>
</evidence>
<keyword evidence="12" id="KW-0732">Signal</keyword>
<keyword evidence="10" id="KW-0739">Sodium transport</keyword>
<name>A0A2P8GJL4_9BACT</name>
<dbReference type="Pfam" id="PF00474">
    <property type="entry name" value="SSF"/>
    <property type="match status" value="1"/>
</dbReference>
<dbReference type="PROSITE" id="PS50283">
    <property type="entry name" value="NA_SOLUT_SYMP_3"/>
    <property type="match status" value="1"/>
</dbReference>
<reference evidence="13 14" key="1">
    <citation type="submission" date="2018-03" db="EMBL/GenBank/DDBJ databases">
        <title>Genomic Encyclopedia of Archaeal and Bacterial Type Strains, Phase II (KMG-II): from individual species to whole genera.</title>
        <authorList>
            <person name="Goeker M."/>
        </authorList>
    </citation>
    <scope>NUCLEOTIDE SEQUENCE [LARGE SCALE GENOMIC DNA]</scope>
    <source>
        <strain evidence="13 14">DSM 29057</strain>
    </source>
</reference>